<dbReference type="PANTHER" id="PTHR47234:SF3">
    <property type="entry name" value="SECRETIN_TONB SHORT N-TERMINAL DOMAIN-CONTAINING PROTEIN"/>
    <property type="match status" value="1"/>
</dbReference>
<dbReference type="InterPro" id="IPR037066">
    <property type="entry name" value="Plug_dom_sf"/>
</dbReference>
<dbReference type="EMBL" id="CP062222">
    <property type="protein sequence ID" value="QTC92944.1"/>
    <property type="molecule type" value="Genomic_DNA"/>
</dbReference>
<dbReference type="Gene3D" id="2.170.130.10">
    <property type="entry name" value="TonB-dependent receptor, plug domain"/>
    <property type="match status" value="1"/>
</dbReference>
<dbReference type="RefSeq" id="WP_207932222.1">
    <property type="nucleotide sequence ID" value="NZ_CP062222.1"/>
</dbReference>
<evidence type="ECO:0000256" key="3">
    <source>
        <dbReference type="ARBA" id="ARBA00022452"/>
    </source>
</evidence>
<dbReference type="InterPro" id="IPR039426">
    <property type="entry name" value="TonB-dep_rcpt-like"/>
</dbReference>
<feature type="chain" id="PRO_5036917961" evidence="10">
    <location>
        <begin position="34"/>
        <end position="829"/>
    </location>
</feature>
<keyword evidence="6 8" id="KW-0472">Membrane</keyword>
<protein>
    <submittedName>
        <fullName evidence="13">TonB-dependent receptor</fullName>
    </submittedName>
</protein>
<keyword evidence="3 8" id="KW-1134">Transmembrane beta strand</keyword>
<evidence type="ECO:0000256" key="7">
    <source>
        <dbReference type="ARBA" id="ARBA00023237"/>
    </source>
</evidence>
<keyword evidence="13" id="KW-0675">Receptor</keyword>
<comment type="similarity">
    <text evidence="8 9">Belongs to the TonB-dependent receptor family.</text>
</comment>
<evidence type="ECO:0000256" key="1">
    <source>
        <dbReference type="ARBA" id="ARBA00004571"/>
    </source>
</evidence>
<feature type="domain" description="TonB-dependent receptor-like beta-barrel" evidence="11">
    <location>
        <begin position="297"/>
        <end position="787"/>
    </location>
</feature>
<keyword evidence="10" id="KW-0732">Signal</keyword>
<evidence type="ECO:0000313" key="14">
    <source>
        <dbReference type="Proteomes" id="UP000663918"/>
    </source>
</evidence>
<gene>
    <name evidence="13" type="ORF">IFJ75_08920</name>
</gene>
<dbReference type="PROSITE" id="PS51257">
    <property type="entry name" value="PROKAR_LIPOPROTEIN"/>
    <property type="match status" value="1"/>
</dbReference>
<proteinExistence type="inferred from homology"/>
<dbReference type="GO" id="GO:0009279">
    <property type="term" value="C:cell outer membrane"/>
    <property type="evidence" value="ECO:0007669"/>
    <property type="project" value="UniProtKB-SubCell"/>
</dbReference>
<evidence type="ECO:0000259" key="12">
    <source>
        <dbReference type="Pfam" id="PF07715"/>
    </source>
</evidence>
<feature type="signal peptide" evidence="10">
    <location>
        <begin position="1"/>
        <end position="33"/>
    </location>
</feature>
<dbReference type="SUPFAM" id="SSF56935">
    <property type="entry name" value="Porins"/>
    <property type="match status" value="1"/>
</dbReference>
<dbReference type="AlphaFoldDB" id="A0A975C5Q8"/>
<sequence length="829" mass="87317">MQARSSRTLLLAFASAGAMLACPLVASAQTAPAAPQDDASTVEEVVVTGTRVAGRSRLDTVAPVDVISGETLQRSGTGTELAASLAAAAPSISFPRPAISDGSDHVRPATLRGLAPDQTLVLINGVRGHIAALLNVNGAIGRGSTAFDLNTIPTVTLGSTEVLRDGASAQYGSEAIAGVINLRLREANHGGGLTLNYGVYDTDFDTARGSHSRHDGETTSVAGWVGLPLGSEGFLTVSGELQQRDPTNRSDYAAPAAVNGGSSTTVLARFGDPKLKSGSIWYNAGTPLSAGWEAYSFGGYQHRYSQSAATARPYNDARNVTAIYPNGFTPVIGAEIDDYNLYGGIKGQAAGFDVDLSVGWGRNELTYTVLNSLNASYGAASKTFFQAGGLDYDQLTVGLDAVKPIELGLYEPLNLAVGAEYRRETFGMTPGEAASYNKGPLNAALGSQGFPGFSPSTAIDVDRHNWAVYADLEGKFTEQFTLGGAVRYEDYSDFGDTLTGKLSARYDVNPFFALRGAISTGFKAPALQQQYFSYTSTNLVTTTAGTSLIEAGTFRVNSPTAIALGAKPLEPEMSTNFSGGFVLRKGGFELTVDAYRIDIQDRIVYSENLGGTGSRDGQSAATAAAINAYLTSAFGISAARFFLNGVDTSTSGVDVVGRYRMPTDSWGRFDFTVAANFNSTEITRTPSNPTISIPGGATITTTPGFLFDRANVLAFEEGTPEQKILGSVDWTYGGFGVTAKATYYDSVLIANNASSLDYSTGYATLLDLEGRYQLPWGVAAAVGVNNLTDEYPIFTPAAINGTTGSVGFPQYSPYGFNGRFFYGRLSYSF</sequence>
<organism evidence="13 14">
    <name type="scientific">Brevundimonas goettingensis</name>
    <dbReference type="NCBI Taxonomy" id="2774190"/>
    <lineage>
        <taxon>Bacteria</taxon>
        <taxon>Pseudomonadati</taxon>
        <taxon>Pseudomonadota</taxon>
        <taxon>Alphaproteobacteria</taxon>
        <taxon>Caulobacterales</taxon>
        <taxon>Caulobacteraceae</taxon>
        <taxon>Brevundimonas</taxon>
    </lineage>
</organism>
<name>A0A975C5Q8_9CAUL</name>
<dbReference type="InterPro" id="IPR012910">
    <property type="entry name" value="Plug_dom"/>
</dbReference>
<evidence type="ECO:0000256" key="10">
    <source>
        <dbReference type="SAM" id="SignalP"/>
    </source>
</evidence>
<keyword evidence="4 8" id="KW-0812">Transmembrane</keyword>
<dbReference type="Proteomes" id="UP000663918">
    <property type="component" value="Chromosome"/>
</dbReference>
<dbReference type="PROSITE" id="PS52016">
    <property type="entry name" value="TONB_DEPENDENT_REC_3"/>
    <property type="match status" value="1"/>
</dbReference>
<dbReference type="CDD" id="cd01347">
    <property type="entry name" value="ligand_gated_channel"/>
    <property type="match status" value="1"/>
</dbReference>
<evidence type="ECO:0000256" key="5">
    <source>
        <dbReference type="ARBA" id="ARBA00023077"/>
    </source>
</evidence>
<evidence type="ECO:0000256" key="2">
    <source>
        <dbReference type="ARBA" id="ARBA00022448"/>
    </source>
</evidence>
<reference evidence="13" key="1">
    <citation type="submission" date="2020-09" db="EMBL/GenBank/DDBJ databases">
        <title>Brevundimonas sp. LVF2 isolated from a puddle in Goettingen, Germany.</title>
        <authorList>
            <person name="Friedrich I."/>
            <person name="Klassen A."/>
            <person name="Hannes N."/>
            <person name="Schneider D."/>
            <person name="Hertel R."/>
            <person name="Daniel R."/>
        </authorList>
    </citation>
    <scope>NUCLEOTIDE SEQUENCE</scope>
    <source>
        <strain evidence="13">LVF2</strain>
    </source>
</reference>
<dbReference type="Pfam" id="PF00593">
    <property type="entry name" value="TonB_dep_Rec_b-barrel"/>
    <property type="match status" value="1"/>
</dbReference>
<dbReference type="Gene3D" id="2.40.170.20">
    <property type="entry name" value="TonB-dependent receptor, beta-barrel domain"/>
    <property type="match status" value="1"/>
</dbReference>
<dbReference type="InterPro" id="IPR036942">
    <property type="entry name" value="Beta-barrel_TonB_sf"/>
</dbReference>
<evidence type="ECO:0000256" key="6">
    <source>
        <dbReference type="ARBA" id="ARBA00023136"/>
    </source>
</evidence>
<dbReference type="PANTHER" id="PTHR47234">
    <property type="match status" value="1"/>
</dbReference>
<dbReference type="KEGG" id="bgoe:IFJ75_08920"/>
<evidence type="ECO:0000256" key="9">
    <source>
        <dbReference type="RuleBase" id="RU003357"/>
    </source>
</evidence>
<comment type="subcellular location">
    <subcellularLocation>
        <location evidence="1 8">Cell outer membrane</location>
        <topology evidence="1 8">Multi-pass membrane protein</topology>
    </subcellularLocation>
</comment>
<evidence type="ECO:0000256" key="8">
    <source>
        <dbReference type="PROSITE-ProRule" id="PRU01360"/>
    </source>
</evidence>
<dbReference type="Pfam" id="PF07715">
    <property type="entry name" value="Plug"/>
    <property type="match status" value="1"/>
</dbReference>
<keyword evidence="7 8" id="KW-0998">Cell outer membrane</keyword>
<feature type="domain" description="TonB-dependent receptor plug" evidence="12">
    <location>
        <begin position="58"/>
        <end position="179"/>
    </location>
</feature>
<evidence type="ECO:0000259" key="11">
    <source>
        <dbReference type="Pfam" id="PF00593"/>
    </source>
</evidence>
<keyword evidence="14" id="KW-1185">Reference proteome</keyword>
<accession>A0A975C5Q8</accession>
<keyword evidence="2 8" id="KW-0813">Transport</keyword>
<evidence type="ECO:0000256" key="4">
    <source>
        <dbReference type="ARBA" id="ARBA00022692"/>
    </source>
</evidence>
<dbReference type="InterPro" id="IPR000531">
    <property type="entry name" value="Beta-barrel_TonB"/>
</dbReference>
<keyword evidence="5 9" id="KW-0798">TonB box</keyword>
<evidence type="ECO:0000313" key="13">
    <source>
        <dbReference type="EMBL" id="QTC92944.1"/>
    </source>
</evidence>